<reference evidence="2 3" key="1">
    <citation type="submission" date="2015-09" db="EMBL/GenBank/DDBJ databases">
        <authorList>
            <consortium name="Pathogen Informatics"/>
        </authorList>
    </citation>
    <scope>NUCLEOTIDE SEQUENCE [LARGE SCALE GENOMIC DNA]</scope>
    <source>
        <strain evidence="2 3">2789STDY5834928</strain>
    </source>
</reference>
<dbReference type="EMBL" id="CZBY01000011">
    <property type="protein sequence ID" value="CUQ87569.1"/>
    <property type="molecule type" value="Genomic_DNA"/>
</dbReference>
<feature type="transmembrane region" description="Helical" evidence="1">
    <location>
        <begin position="60"/>
        <end position="82"/>
    </location>
</feature>
<keyword evidence="1" id="KW-0812">Transmembrane</keyword>
<evidence type="ECO:0000256" key="1">
    <source>
        <dbReference type="SAM" id="Phobius"/>
    </source>
</evidence>
<evidence type="ECO:0000313" key="3">
    <source>
        <dbReference type="Proteomes" id="UP000095662"/>
    </source>
</evidence>
<sequence>MIYSNPSFETEKHTHAFGAMLWWAVSLISMFTVGTGVTAIGLCGASVLKITSTFLQDNTAIVLMLFFAVAIIIFFIGLLRFASVLTTSYKFDSNTIIKGTLAARGGLISKITANTDFEFVRANFDTDRYKKTIYENAVLTGETKRYLKYSSNGRTIKILKIYDSMPDLRIAENTVKKSVVSRVIKRAALVFAIFLALEITDLCIGYGKNDEVNGNIFQSNATVEKILAENGYTMQKISNIVYLYTKSTADNSRTSKLRIVYNKSGNIDKTEVEMFIESENDILALENLLKVFCKSQNTDEFISDVRKQLDGESANAKLTLDNGQVLRLGTSGGYTEVHTSR</sequence>
<keyword evidence="1" id="KW-1133">Transmembrane helix</keyword>
<dbReference type="AlphaFoldDB" id="A0A174ZRS8"/>
<dbReference type="STRING" id="39492.ERS852540_01531"/>
<protein>
    <submittedName>
        <fullName evidence="2">Uncharacterized protein</fullName>
    </submittedName>
</protein>
<name>A0A174ZRS8_9FIRM</name>
<proteinExistence type="predicted"/>
<feature type="transmembrane region" description="Helical" evidence="1">
    <location>
        <begin position="20"/>
        <end position="48"/>
    </location>
</feature>
<evidence type="ECO:0000313" key="2">
    <source>
        <dbReference type="EMBL" id="CUQ87569.1"/>
    </source>
</evidence>
<dbReference type="Proteomes" id="UP000095662">
    <property type="component" value="Unassembled WGS sequence"/>
</dbReference>
<organism evidence="2 3">
    <name type="scientific">[Eubacterium] siraeum</name>
    <dbReference type="NCBI Taxonomy" id="39492"/>
    <lineage>
        <taxon>Bacteria</taxon>
        <taxon>Bacillati</taxon>
        <taxon>Bacillota</taxon>
        <taxon>Clostridia</taxon>
        <taxon>Eubacteriales</taxon>
        <taxon>Oscillospiraceae</taxon>
        <taxon>Oscillospiraceae incertae sedis</taxon>
    </lineage>
</organism>
<keyword evidence="1" id="KW-0472">Membrane</keyword>
<accession>A0A174ZRS8</accession>
<gene>
    <name evidence="2" type="ORF">ERS852540_01531</name>
</gene>